<accession>A0A428MW66</accession>
<dbReference type="OrthoDB" id="7067095at2"/>
<proteinExistence type="predicted"/>
<evidence type="ECO:0000313" key="1">
    <source>
        <dbReference type="EMBL" id="RSL30377.1"/>
    </source>
</evidence>
<protein>
    <submittedName>
        <fullName evidence="1">Uncharacterized protein</fullName>
    </submittedName>
</protein>
<comment type="caution">
    <text evidence="1">The sequence shown here is derived from an EMBL/GenBank/DDBJ whole genome shotgun (WGS) entry which is preliminary data.</text>
</comment>
<reference evidence="1 2" key="1">
    <citation type="submission" date="2018-10" db="EMBL/GenBank/DDBJ databases">
        <title>Draft genome sequence of Bacillus salarius IM0101, isolated from a hypersaline soil in Inner Mongolia, China.</title>
        <authorList>
            <person name="Yamprayoonswat W."/>
            <person name="Boonvisut S."/>
            <person name="Jumpathong W."/>
            <person name="Sittihan S."/>
            <person name="Ruangsuj P."/>
            <person name="Wanthongcharoen S."/>
            <person name="Thongpramul N."/>
            <person name="Pimmason S."/>
            <person name="Yu B."/>
            <person name="Yasawong M."/>
        </authorList>
    </citation>
    <scope>NUCLEOTIDE SEQUENCE [LARGE SCALE GENOMIC DNA]</scope>
    <source>
        <strain evidence="1 2">IM0101</strain>
    </source>
</reference>
<dbReference type="AlphaFoldDB" id="A0A428MW66"/>
<sequence length="85" mass="9689">MKKTFEVTHDHHTILVENTWFNGEKLYIDGQLQDENMGLGLRASLTGQLKNDDGETKHVKVAIGGLFKIHCRIFVDNQLLLPEEV</sequence>
<evidence type="ECO:0000313" key="2">
    <source>
        <dbReference type="Proteomes" id="UP000275076"/>
    </source>
</evidence>
<gene>
    <name evidence="1" type="ORF">D7Z54_26420</name>
</gene>
<dbReference type="Proteomes" id="UP000275076">
    <property type="component" value="Unassembled WGS sequence"/>
</dbReference>
<dbReference type="RefSeq" id="WP_125560764.1">
    <property type="nucleotide sequence ID" value="NZ_RBVX01000038.1"/>
</dbReference>
<keyword evidence="2" id="KW-1185">Reference proteome</keyword>
<dbReference type="EMBL" id="RBVX01000038">
    <property type="protein sequence ID" value="RSL30377.1"/>
    <property type="molecule type" value="Genomic_DNA"/>
</dbReference>
<name>A0A428MW66_9BACI</name>
<organism evidence="1 2">
    <name type="scientific">Salibacterium salarium</name>
    <dbReference type="NCBI Taxonomy" id="284579"/>
    <lineage>
        <taxon>Bacteria</taxon>
        <taxon>Bacillati</taxon>
        <taxon>Bacillota</taxon>
        <taxon>Bacilli</taxon>
        <taxon>Bacillales</taxon>
        <taxon>Bacillaceae</taxon>
    </lineage>
</organism>